<dbReference type="EMBL" id="GBXM01048267">
    <property type="protein sequence ID" value="JAH60310.1"/>
    <property type="molecule type" value="Transcribed_RNA"/>
</dbReference>
<dbReference type="AlphaFoldDB" id="A0A0E9U591"/>
<reference evidence="1" key="1">
    <citation type="submission" date="2014-11" db="EMBL/GenBank/DDBJ databases">
        <authorList>
            <person name="Amaro Gonzalez C."/>
        </authorList>
    </citation>
    <scope>NUCLEOTIDE SEQUENCE</scope>
</reference>
<protein>
    <submittedName>
        <fullName evidence="1">Uncharacterized protein</fullName>
    </submittedName>
</protein>
<proteinExistence type="predicted"/>
<name>A0A0E9U591_ANGAN</name>
<accession>A0A0E9U591</accession>
<evidence type="ECO:0000313" key="1">
    <source>
        <dbReference type="EMBL" id="JAH60310.1"/>
    </source>
</evidence>
<sequence length="16" mass="1792">MNQSTVHPNTTDESCQ</sequence>
<organism evidence="1">
    <name type="scientific">Anguilla anguilla</name>
    <name type="common">European freshwater eel</name>
    <name type="synonym">Muraena anguilla</name>
    <dbReference type="NCBI Taxonomy" id="7936"/>
    <lineage>
        <taxon>Eukaryota</taxon>
        <taxon>Metazoa</taxon>
        <taxon>Chordata</taxon>
        <taxon>Craniata</taxon>
        <taxon>Vertebrata</taxon>
        <taxon>Euteleostomi</taxon>
        <taxon>Actinopterygii</taxon>
        <taxon>Neopterygii</taxon>
        <taxon>Teleostei</taxon>
        <taxon>Anguilliformes</taxon>
        <taxon>Anguillidae</taxon>
        <taxon>Anguilla</taxon>
    </lineage>
</organism>
<reference evidence="1" key="2">
    <citation type="journal article" date="2015" name="Fish Shellfish Immunol.">
        <title>Early steps in the European eel (Anguilla anguilla)-Vibrio vulnificus interaction in the gills: Role of the RtxA13 toxin.</title>
        <authorList>
            <person name="Callol A."/>
            <person name="Pajuelo D."/>
            <person name="Ebbesson L."/>
            <person name="Teles M."/>
            <person name="MacKenzie S."/>
            <person name="Amaro C."/>
        </authorList>
    </citation>
    <scope>NUCLEOTIDE SEQUENCE</scope>
</reference>